<feature type="binding site" evidence="5">
    <location>
        <position position="195"/>
    </location>
    <ligand>
        <name>S-adenosyl-L-methionine</name>
        <dbReference type="ChEBI" id="CHEBI:59789"/>
    </ligand>
</feature>
<dbReference type="GO" id="GO:0008033">
    <property type="term" value="P:tRNA processing"/>
    <property type="evidence" value="ECO:0007669"/>
    <property type="project" value="UniProtKB-KW"/>
</dbReference>
<dbReference type="Gene3D" id="3.40.50.150">
    <property type="entry name" value="Vaccinia Virus protein VP39"/>
    <property type="match status" value="1"/>
</dbReference>
<evidence type="ECO:0000256" key="4">
    <source>
        <dbReference type="ARBA" id="ARBA00022694"/>
    </source>
</evidence>
<comment type="caution">
    <text evidence="7">The sequence shown here is derived from an EMBL/GenBank/DDBJ whole genome shotgun (WGS) entry which is preliminary data.</text>
</comment>
<dbReference type="AlphaFoldDB" id="A0A3A1YIG5"/>
<dbReference type="GO" id="GO:0019843">
    <property type="term" value="F:rRNA binding"/>
    <property type="evidence" value="ECO:0007669"/>
    <property type="project" value="TreeGrafter"/>
</dbReference>
<name>A0A3A1YIG5_9GAMM</name>
<dbReference type="InterPro" id="IPR030390">
    <property type="entry name" value="MeTrfase_TrmA_AS"/>
</dbReference>
<dbReference type="RefSeq" id="WP_119531562.1">
    <property type="nucleotide sequence ID" value="NZ_JBHSSP010000039.1"/>
</dbReference>
<dbReference type="PANTHER" id="PTHR47790:SF2">
    <property type="entry name" value="TRNA_TMRNA (URACIL-C(5))-METHYLTRANSFERASE"/>
    <property type="match status" value="1"/>
</dbReference>
<keyword evidence="1 5" id="KW-0489">Methyltransferase</keyword>
<evidence type="ECO:0000256" key="5">
    <source>
        <dbReference type="PROSITE-ProRule" id="PRU01024"/>
    </source>
</evidence>
<dbReference type="Pfam" id="PF05958">
    <property type="entry name" value="tRNA_U5-meth_tr"/>
    <property type="match status" value="1"/>
</dbReference>
<feature type="binding site" evidence="5">
    <location>
        <position position="243"/>
    </location>
    <ligand>
        <name>S-adenosyl-L-methionine</name>
        <dbReference type="ChEBI" id="CHEBI:59789"/>
    </ligand>
</feature>
<comment type="similarity">
    <text evidence="5">Belongs to the class I-like SAM-binding methyltransferase superfamily. RNA M5U methyltransferase family.</text>
</comment>
<evidence type="ECO:0000313" key="8">
    <source>
        <dbReference type="Proteomes" id="UP000265916"/>
    </source>
</evidence>
<keyword evidence="8" id="KW-1185">Reference proteome</keyword>
<dbReference type="GO" id="GO:0030697">
    <property type="term" value="F:tRNA (uracil(54)-C5)-methyltransferase activity, S-adenosyl methionine-dependent"/>
    <property type="evidence" value="ECO:0007669"/>
    <property type="project" value="InterPro"/>
</dbReference>
<dbReference type="EMBL" id="NRJG01000086">
    <property type="protein sequence ID" value="RIY37465.1"/>
    <property type="molecule type" value="Genomic_DNA"/>
</dbReference>
<feature type="binding site" evidence="5">
    <location>
        <position position="222"/>
    </location>
    <ligand>
        <name>S-adenosyl-L-methionine</name>
        <dbReference type="ChEBI" id="CHEBI:59789"/>
    </ligand>
</feature>
<dbReference type="InterPro" id="IPR010280">
    <property type="entry name" value="U5_MeTrfase_fam"/>
</dbReference>
<organism evidence="7 8">
    <name type="scientific">Psittacicella hinzii</name>
    <dbReference type="NCBI Taxonomy" id="2028575"/>
    <lineage>
        <taxon>Bacteria</taxon>
        <taxon>Pseudomonadati</taxon>
        <taxon>Pseudomonadota</taxon>
        <taxon>Gammaproteobacteria</taxon>
        <taxon>Pasteurellales</taxon>
        <taxon>Psittacicellaceae</taxon>
        <taxon>Psittacicella</taxon>
    </lineage>
</organism>
<dbReference type="GO" id="GO:0005829">
    <property type="term" value="C:cytosol"/>
    <property type="evidence" value="ECO:0007669"/>
    <property type="project" value="TreeGrafter"/>
</dbReference>
<dbReference type="InterPro" id="IPR011869">
    <property type="entry name" value="TrmA_MeTrfase"/>
</dbReference>
<proteinExistence type="inferred from homology"/>
<dbReference type="PROSITE" id="PS01230">
    <property type="entry name" value="TRMA_1"/>
    <property type="match status" value="1"/>
</dbReference>
<dbReference type="PROSITE" id="PS51687">
    <property type="entry name" value="SAM_MT_RNA_M5U"/>
    <property type="match status" value="1"/>
</dbReference>
<dbReference type="GO" id="GO:0000049">
    <property type="term" value="F:tRNA binding"/>
    <property type="evidence" value="ECO:0007669"/>
    <property type="project" value="TreeGrafter"/>
</dbReference>
<feature type="binding site" evidence="5">
    <location>
        <position position="303"/>
    </location>
    <ligand>
        <name>S-adenosyl-L-methionine</name>
        <dbReference type="ChEBI" id="CHEBI:59789"/>
    </ligand>
</feature>
<dbReference type="CDD" id="cd02440">
    <property type="entry name" value="AdoMet_MTases"/>
    <property type="match status" value="1"/>
</dbReference>
<dbReference type="SUPFAM" id="SSF53335">
    <property type="entry name" value="S-adenosyl-L-methionine-dependent methyltransferases"/>
    <property type="match status" value="1"/>
</dbReference>
<feature type="active site" description="Nucleophile" evidence="5">
    <location>
        <position position="328"/>
    </location>
</feature>
<dbReference type="InterPro" id="IPR029063">
    <property type="entry name" value="SAM-dependent_MTases_sf"/>
</dbReference>
<keyword evidence="2 5" id="KW-0808">Transferase</keyword>
<protein>
    <submittedName>
        <fullName evidence="7">tRNA (Uridine(54)-C5)-methyltransferase TrmA</fullName>
    </submittedName>
</protein>
<evidence type="ECO:0000256" key="1">
    <source>
        <dbReference type="ARBA" id="ARBA00022603"/>
    </source>
</evidence>
<reference evidence="7 8" key="1">
    <citation type="submission" date="2017-08" db="EMBL/GenBank/DDBJ databases">
        <title>Reclassification of Bisgaard taxon 37 and 44.</title>
        <authorList>
            <person name="Christensen H."/>
        </authorList>
    </citation>
    <scope>NUCLEOTIDE SEQUENCE [LARGE SCALE GENOMIC DNA]</scope>
    <source>
        <strain evidence="7 8">111</strain>
    </source>
</reference>
<keyword evidence="4" id="KW-0819">tRNA processing</keyword>
<accession>A0A3A1YIG5</accession>
<evidence type="ECO:0000256" key="6">
    <source>
        <dbReference type="PROSITE-ProRule" id="PRU10015"/>
    </source>
</evidence>
<dbReference type="Proteomes" id="UP000265916">
    <property type="component" value="Unassembled WGS sequence"/>
</dbReference>
<evidence type="ECO:0000256" key="3">
    <source>
        <dbReference type="ARBA" id="ARBA00022691"/>
    </source>
</evidence>
<dbReference type="GO" id="GO:0032259">
    <property type="term" value="P:methylation"/>
    <property type="evidence" value="ECO:0007669"/>
    <property type="project" value="UniProtKB-KW"/>
</dbReference>
<gene>
    <name evidence="7" type="ORF">CKF58_04915</name>
</gene>
<sequence>MQFEQKLTQYRELIAQKLPTFDLEQLEVFTGAQSGYRMRAEFAIYHQNQPSYSVHHVVHDSVTKQRIFCEGKYAIANALINRLMPAVEEFFAQNYKFAHKLFQIEYLTTTTQQVVISLLFHRALDKSEENNVDLLHAQAFKDFLQTKLNLKTEDLHIILRAKKTKLQLGNNFISETLHVNDKEFALYQVENSFSQPNAEINNLMLSYVDKHVHTDHDILELYCGVGNFTVVLASCGKKLLATEVNKQAVDFVYRNLERNNLTNVQVGRISAEEFVQAINKVRPFKRLEHIDLDTYNFDTVFVDPPRAGLDTASCDMISQFANIIYVSCNPHTLVDNLQYLTSKYGYRIKQLALFDQFPQTPHCESIAILTKNHS</sequence>
<dbReference type="OrthoDB" id="9804590at2"/>
<dbReference type="NCBIfam" id="TIGR02143">
    <property type="entry name" value="trmA_only"/>
    <property type="match status" value="1"/>
</dbReference>
<evidence type="ECO:0000313" key="7">
    <source>
        <dbReference type="EMBL" id="RIY37465.1"/>
    </source>
</evidence>
<evidence type="ECO:0000256" key="2">
    <source>
        <dbReference type="ARBA" id="ARBA00022679"/>
    </source>
</evidence>
<feature type="active site" evidence="6">
    <location>
        <position position="328"/>
    </location>
</feature>
<dbReference type="PANTHER" id="PTHR47790">
    <property type="entry name" value="TRNA/TMRNA (URACIL-C(5))-METHYLTRANSFERASE"/>
    <property type="match status" value="1"/>
</dbReference>
<dbReference type="Gene3D" id="2.40.50.1070">
    <property type="match status" value="1"/>
</dbReference>
<keyword evidence="3 5" id="KW-0949">S-adenosyl-L-methionine</keyword>